<dbReference type="PANTHER" id="PTHR43407:SF1">
    <property type="entry name" value="LENGSIN"/>
    <property type="match status" value="1"/>
</dbReference>
<protein>
    <submittedName>
        <fullName evidence="7">Glutamine synthetase</fullName>
    </submittedName>
</protein>
<evidence type="ECO:0000256" key="4">
    <source>
        <dbReference type="SAM" id="MobiDB-lite"/>
    </source>
</evidence>
<evidence type="ECO:0000313" key="7">
    <source>
        <dbReference type="EMBL" id="SNR34674.1"/>
    </source>
</evidence>
<dbReference type="InterPro" id="IPR014746">
    <property type="entry name" value="Gln_synth/guanido_kin_cat_dom"/>
</dbReference>
<evidence type="ECO:0000259" key="5">
    <source>
        <dbReference type="PROSITE" id="PS51986"/>
    </source>
</evidence>
<dbReference type="Gene3D" id="3.30.590.10">
    <property type="entry name" value="Glutamine synthetase/guanido kinase, catalytic domain"/>
    <property type="match status" value="1"/>
</dbReference>
<comment type="similarity">
    <text evidence="1 2 3">Belongs to the glutamine synthetase family.</text>
</comment>
<dbReference type="Gene3D" id="3.10.20.70">
    <property type="entry name" value="Glutamine synthetase, N-terminal domain"/>
    <property type="match status" value="1"/>
</dbReference>
<evidence type="ECO:0000256" key="1">
    <source>
        <dbReference type="ARBA" id="ARBA00009897"/>
    </source>
</evidence>
<sequence>MVVIAVGERTDTAVDRMRDRIAADGIDHVFLEFPDINGISRSKQVSPEYFLEHWEDGFTVNLLILAQTPRNDVPEGSGLGEEIGYGDGMLQPVPGTVRPLPWRDDAVRVLCDVTTAAGDPLTAAPRTALQRMIDRIEGRDDAIAFTVGSELEFYLLDAVDGRYEPATSHKHEFMSWATEELSAYTNDLAAWSDTYGVPVHSIMHEHGAGQLEALFEYGDPLTQADRTFDFKRLVKQTAREHDRWATFMAKPFGDRAGSGYHLHVGGRSAGHNVFADGDGLSAFGRRFVGGILEHADALAALGTPTLNAFKRYKPNSFAPSTASWGFDDRTVGVRIPSGTTRVENRIPSADANPYLVIASTLAAGIHGVEAGIEPPEPVDSDPDGERPSLPISPERSLRALANDDVIRSWLGEDVIRVYTASKRAELQAFRDVVTDWERTQYVQNL</sequence>
<feature type="domain" description="GS beta-grasp" evidence="5">
    <location>
        <begin position="24"/>
        <end position="118"/>
    </location>
</feature>
<gene>
    <name evidence="7" type="ORF">SAMN06264855_10330</name>
</gene>
<dbReference type="PANTHER" id="PTHR43407">
    <property type="entry name" value="GLUTAMINE SYNTHETASE"/>
    <property type="match status" value="1"/>
</dbReference>
<dbReference type="EMBL" id="FZNQ01000003">
    <property type="protein sequence ID" value="SNR34674.1"/>
    <property type="molecule type" value="Genomic_DNA"/>
</dbReference>
<dbReference type="GO" id="GO:0006542">
    <property type="term" value="P:glutamine biosynthetic process"/>
    <property type="evidence" value="ECO:0007669"/>
    <property type="project" value="InterPro"/>
</dbReference>
<keyword evidence="8" id="KW-1185">Reference proteome</keyword>
<reference evidence="7 8" key="1">
    <citation type="submission" date="2017-06" db="EMBL/GenBank/DDBJ databases">
        <authorList>
            <person name="Kim H.J."/>
            <person name="Triplett B.A."/>
        </authorList>
    </citation>
    <scope>NUCLEOTIDE SEQUENCE [LARGE SCALE GENOMIC DNA]</scope>
    <source>
        <strain evidence="7 8">DSM 8800</strain>
    </source>
</reference>
<dbReference type="GO" id="GO:0016020">
    <property type="term" value="C:membrane"/>
    <property type="evidence" value="ECO:0007669"/>
    <property type="project" value="TreeGrafter"/>
</dbReference>
<dbReference type="GO" id="GO:0005737">
    <property type="term" value="C:cytoplasm"/>
    <property type="evidence" value="ECO:0007669"/>
    <property type="project" value="TreeGrafter"/>
</dbReference>
<name>A0A238VKH1_HALVU</name>
<dbReference type="SUPFAM" id="SSF54368">
    <property type="entry name" value="Glutamine synthetase, N-terminal domain"/>
    <property type="match status" value="1"/>
</dbReference>
<dbReference type="GO" id="GO:0004356">
    <property type="term" value="F:glutamine synthetase activity"/>
    <property type="evidence" value="ECO:0007669"/>
    <property type="project" value="InterPro"/>
</dbReference>
<dbReference type="Pfam" id="PF00120">
    <property type="entry name" value="Gln-synt_C"/>
    <property type="match status" value="1"/>
</dbReference>
<organism evidence="7 8">
    <name type="scientific">Halorubrum vacuolatum</name>
    <name type="common">Natronobacterium vacuolatum</name>
    <dbReference type="NCBI Taxonomy" id="63740"/>
    <lineage>
        <taxon>Archaea</taxon>
        <taxon>Methanobacteriati</taxon>
        <taxon>Methanobacteriota</taxon>
        <taxon>Stenosarchaea group</taxon>
        <taxon>Halobacteria</taxon>
        <taxon>Halobacteriales</taxon>
        <taxon>Haloferacaceae</taxon>
        <taxon>Halorubrum</taxon>
    </lineage>
</organism>
<dbReference type="PROSITE" id="PS51987">
    <property type="entry name" value="GS_CATALYTIC"/>
    <property type="match status" value="1"/>
</dbReference>
<dbReference type="InterPro" id="IPR008146">
    <property type="entry name" value="Gln_synth_cat_dom"/>
</dbReference>
<evidence type="ECO:0000256" key="3">
    <source>
        <dbReference type="RuleBase" id="RU000384"/>
    </source>
</evidence>
<dbReference type="InterPro" id="IPR036651">
    <property type="entry name" value="Gln_synt_N_sf"/>
</dbReference>
<evidence type="ECO:0000256" key="2">
    <source>
        <dbReference type="PROSITE-ProRule" id="PRU01330"/>
    </source>
</evidence>
<feature type="region of interest" description="Disordered" evidence="4">
    <location>
        <begin position="370"/>
        <end position="394"/>
    </location>
</feature>
<dbReference type="InterPro" id="IPR008147">
    <property type="entry name" value="Gln_synt_N"/>
</dbReference>
<dbReference type="SUPFAM" id="SSF55931">
    <property type="entry name" value="Glutamine synthetase/guanido kinase"/>
    <property type="match status" value="1"/>
</dbReference>
<accession>A0A238VKH1</accession>
<dbReference type="PROSITE" id="PS51986">
    <property type="entry name" value="GS_BETA_GRASP"/>
    <property type="match status" value="1"/>
</dbReference>
<proteinExistence type="inferred from homology"/>
<dbReference type="Proteomes" id="UP000198397">
    <property type="component" value="Unassembled WGS sequence"/>
</dbReference>
<dbReference type="SMART" id="SM01230">
    <property type="entry name" value="Gln-synt_C"/>
    <property type="match status" value="1"/>
</dbReference>
<evidence type="ECO:0000259" key="6">
    <source>
        <dbReference type="PROSITE" id="PS51987"/>
    </source>
</evidence>
<evidence type="ECO:0000313" key="8">
    <source>
        <dbReference type="Proteomes" id="UP000198397"/>
    </source>
</evidence>
<feature type="domain" description="GS catalytic" evidence="6">
    <location>
        <begin position="125"/>
        <end position="445"/>
    </location>
</feature>
<dbReference type="AlphaFoldDB" id="A0A238VKH1"/>